<dbReference type="EMBL" id="CBTJ020000020">
    <property type="protein sequence ID" value="CDI01434.1"/>
    <property type="molecule type" value="Genomic_DNA"/>
</dbReference>
<dbReference type="Proteomes" id="UP000035760">
    <property type="component" value="Unassembled WGS sequence"/>
</dbReference>
<comment type="caution">
    <text evidence="1">The sequence shown here is derived from an EMBL/GenBank/DDBJ whole genome shotgun (WGS) entry which is preliminary data.</text>
</comment>
<sequence length="264" mass="30272">MPEHSLEVDSTRSAILERLSAIEQREAVRILYACESGSRAWGFASPDSDYDVRFIYVHPRDWYLSINVERRRDVIERPIEELLDINGWDLRKALHLMYKSNPPLFEWLHSPLVYREQPGFRQAMLALTPTYYSPRGCAWHYLHMARGNQRDYLRGDPVRLKKYLYVLRPLLAVRWLEGGRGVVPMPFSDLVETLVPPGELRDAIDQLLAAKQGGAELAWGPRIPALSDWIRAELARLEAGPALAATANPDPALLDRTFRAWLDA</sequence>
<reference evidence="1" key="2">
    <citation type="submission" date="2014-03" db="EMBL/GenBank/DDBJ databases">
        <title>Candidatus Competibacter-lineage genomes retrieved from metagenomes reveal functional metabolic diversity.</title>
        <authorList>
            <person name="McIlroy S.J."/>
            <person name="Albertsen M."/>
            <person name="Andresen E.K."/>
            <person name="Saunders A.M."/>
            <person name="Kristiansen R."/>
            <person name="Stokholm-Bjerregaard M."/>
            <person name="Nielsen K.L."/>
            <person name="Nielsen P.H."/>
        </authorList>
    </citation>
    <scope>NUCLEOTIDE SEQUENCE</scope>
    <source>
        <strain evidence="1">Run_A_D11</strain>
    </source>
</reference>
<evidence type="ECO:0008006" key="3">
    <source>
        <dbReference type="Google" id="ProtNLM"/>
    </source>
</evidence>
<evidence type="ECO:0000313" key="1">
    <source>
        <dbReference type="EMBL" id="CDI01434.1"/>
    </source>
</evidence>
<dbReference type="PANTHER" id="PTHR34817">
    <property type="entry name" value="NUCLEOTIDYLTRANSFERASE"/>
    <property type="match status" value="1"/>
</dbReference>
<dbReference type="OrthoDB" id="9796845at2"/>
<reference evidence="1" key="1">
    <citation type="submission" date="2013-07" db="EMBL/GenBank/DDBJ databases">
        <authorList>
            <person name="McIlroy S."/>
        </authorList>
    </citation>
    <scope>NUCLEOTIDE SEQUENCE [LARGE SCALE GENOMIC DNA]</scope>
    <source>
        <strain evidence="1">Run_A_D11</strain>
    </source>
</reference>
<organism evidence="1 2">
    <name type="scientific">Candidatus Competibacter denitrificans Run_A_D11</name>
    <dbReference type="NCBI Taxonomy" id="1400863"/>
    <lineage>
        <taxon>Bacteria</taxon>
        <taxon>Pseudomonadati</taxon>
        <taxon>Pseudomonadota</taxon>
        <taxon>Gammaproteobacteria</taxon>
        <taxon>Candidatus Competibacteraceae</taxon>
        <taxon>Candidatus Competibacter</taxon>
    </lineage>
</organism>
<dbReference type="RefSeq" id="WP_048670550.1">
    <property type="nucleotide sequence ID" value="NZ_CBTJ020000020.1"/>
</dbReference>
<dbReference type="STRING" id="1400863.BN873_150222"/>
<dbReference type="AlphaFoldDB" id="W6M4C0"/>
<protein>
    <recommendedName>
        <fullName evidence="3">Nucleotidyltransferase</fullName>
    </recommendedName>
</protein>
<dbReference type="PANTHER" id="PTHR34817:SF2">
    <property type="entry name" value="NUCLEOTIDYLTRANSFERASE"/>
    <property type="match status" value="1"/>
</dbReference>
<keyword evidence="2" id="KW-1185">Reference proteome</keyword>
<proteinExistence type="predicted"/>
<dbReference type="Pfam" id="PF10127">
    <property type="entry name" value="RlaP"/>
    <property type="match status" value="1"/>
</dbReference>
<dbReference type="InterPro" id="IPR018775">
    <property type="entry name" value="RlaP"/>
</dbReference>
<evidence type="ECO:0000313" key="2">
    <source>
        <dbReference type="Proteomes" id="UP000035760"/>
    </source>
</evidence>
<accession>W6M4C0</accession>
<gene>
    <name evidence="1" type="ORF">BN873_150222</name>
</gene>
<name>W6M4C0_9GAMM</name>